<organism evidence="1 2">
    <name type="scientific">Cichorium intybus</name>
    <name type="common">Chicory</name>
    <dbReference type="NCBI Taxonomy" id="13427"/>
    <lineage>
        <taxon>Eukaryota</taxon>
        <taxon>Viridiplantae</taxon>
        <taxon>Streptophyta</taxon>
        <taxon>Embryophyta</taxon>
        <taxon>Tracheophyta</taxon>
        <taxon>Spermatophyta</taxon>
        <taxon>Magnoliopsida</taxon>
        <taxon>eudicotyledons</taxon>
        <taxon>Gunneridae</taxon>
        <taxon>Pentapetalae</taxon>
        <taxon>asterids</taxon>
        <taxon>campanulids</taxon>
        <taxon>Asterales</taxon>
        <taxon>Asteraceae</taxon>
        <taxon>Cichorioideae</taxon>
        <taxon>Cichorieae</taxon>
        <taxon>Cichoriinae</taxon>
        <taxon>Cichorium</taxon>
    </lineage>
</organism>
<proteinExistence type="predicted"/>
<dbReference type="EMBL" id="CM042011">
    <property type="protein sequence ID" value="KAI3767991.1"/>
    <property type="molecule type" value="Genomic_DNA"/>
</dbReference>
<comment type="caution">
    <text evidence="1">The sequence shown here is derived from an EMBL/GenBank/DDBJ whole genome shotgun (WGS) entry which is preliminary data.</text>
</comment>
<reference evidence="1 2" key="2">
    <citation type="journal article" date="2022" name="Mol. Ecol. Resour.">
        <title>The genomes of chicory, endive, great burdock and yacon provide insights into Asteraceae paleo-polyploidization history and plant inulin production.</title>
        <authorList>
            <person name="Fan W."/>
            <person name="Wang S."/>
            <person name="Wang H."/>
            <person name="Wang A."/>
            <person name="Jiang F."/>
            <person name="Liu H."/>
            <person name="Zhao H."/>
            <person name="Xu D."/>
            <person name="Zhang Y."/>
        </authorList>
    </citation>
    <scope>NUCLEOTIDE SEQUENCE [LARGE SCALE GENOMIC DNA]</scope>
    <source>
        <strain evidence="2">cv. Punajuju</strain>
        <tissue evidence="1">Leaves</tissue>
    </source>
</reference>
<evidence type="ECO:0000313" key="2">
    <source>
        <dbReference type="Proteomes" id="UP001055811"/>
    </source>
</evidence>
<reference evidence="2" key="1">
    <citation type="journal article" date="2022" name="Mol. Ecol. Resour.">
        <title>The genomes of chicory, endive, great burdock and yacon provide insights into Asteraceae palaeo-polyploidization history and plant inulin production.</title>
        <authorList>
            <person name="Fan W."/>
            <person name="Wang S."/>
            <person name="Wang H."/>
            <person name="Wang A."/>
            <person name="Jiang F."/>
            <person name="Liu H."/>
            <person name="Zhao H."/>
            <person name="Xu D."/>
            <person name="Zhang Y."/>
        </authorList>
    </citation>
    <scope>NUCLEOTIDE SEQUENCE [LARGE SCALE GENOMIC DNA]</scope>
    <source>
        <strain evidence="2">cv. Punajuju</strain>
    </source>
</reference>
<evidence type="ECO:0000313" key="1">
    <source>
        <dbReference type="EMBL" id="KAI3767991.1"/>
    </source>
</evidence>
<accession>A0ACB9FAJ4</accession>
<sequence length="94" mass="10844">MNWTYRFRNDFRRRAASSSPSPCQKFAESSTNILRCRSPLQILLFPPDSHSFKQYVPLPNPSNIALFSFYLDSSAAASFFFDDGLENKINEKEI</sequence>
<protein>
    <submittedName>
        <fullName evidence="1">Uncharacterized protein</fullName>
    </submittedName>
</protein>
<keyword evidence="2" id="KW-1185">Reference proteome</keyword>
<name>A0ACB9FAJ4_CICIN</name>
<gene>
    <name evidence="1" type="ORF">L2E82_18421</name>
</gene>
<dbReference type="Proteomes" id="UP001055811">
    <property type="component" value="Linkage Group LG03"/>
</dbReference>